<dbReference type="Proteomes" id="UP000030640">
    <property type="component" value="Unassembled WGS sequence"/>
</dbReference>
<name>W7AH00_9APIC</name>
<keyword evidence="1" id="KW-0812">Transmembrane</keyword>
<dbReference type="RefSeq" id="XP_008818857.1">
    <property type="nucleotide sequence ID" value="XM_008820635.1"/>
</dbReference>
<feature type="transmembrane region" description="Helical" evidence="1">
    <location>
        <begin position="38"/>
        <end position="60"/>
    </location>
</feature>
<dbReference type="AlphaFoldDB" id="W7AH00"/>
<dbReference type="GeneID" id="20040336"/>
<dbReference type="EMBL" id="KI965495">
    <property type="protein sequence ID" value="EUD64546.1"/>
    <property type="molecule type" value="Genomic_DNA"/>
</dbReference>
<proteinExistence type="predicted"/>
<evidence type="ECO:0000313" key="3">
    <source>
        <dbReference type="Proteomes" id="UP000030640"/>
    </source>
</evidence>
<sequence>MSNSNVNVDDLIKYQHIAKELLIKFGTLENSELVKEKIIIVIIILQALRIIIIILTTIILHK</sequence>
<keyword evidence="1" id="KW-1133">Transmembrane helix</keyword>
<evidence type="ECO:0000256" key="1">
    <source>
        <dbReference type="SAM" id="Phobius"/>
    </source>
</evidence>
<keyword evidence="1" id="KW-0472">Membrane</keyword>
<accession>W7AH00</accession>
<reference evidence="2 3" key="1">
    <citation type="submission" date="2013-02" db="EMBL/GenBank/DDBJ databases">
        <title>The Genome Sequence of Plasmodium inui San Antonio 1.</title>
        <authorList>
            <consortium name="The Broad Institute Genome Sequencing Platform"/>
            <consortium name="The Broad Institute Genome Sequencing Center for Infectious Disease"/>
            <person name="Neafsey D."/>
            <person name="Cheeseman I."/>
            <person name="Volkman S."/>
            <person name="Adams J."/>
            <person name="Walker B."/>
            <person name="Young S.K."/>
            <person name="Zeng Q."/>
            <person name="Gargeya S."/>
            <person name="Fitzgerald M."/>
            <person name="Haas B."/>
            <person name="Abouelleil A."/>
            <person name="Alvarado L."/>
            <person name="Arachchi H.M."/>
            <person name="Berlin A.M."/>
            <person name="Chapman S.B."/>
            <person name="Dewar J."/>
            <person name="Goldberg J."/>
            <person name="Griggs A."/>
            <person name="Gujja S."/>
            <person name="Hansen M."/>
            <person name="Howarth C."/>
            <person name="Imamovic A."/>
            <person name="Larimer J."/>
            <person name="McCowan C."/>
            <person name="Murphy C."/>
            <person name="Neiman D."/>
            <person name="Pearson M."/>
            <person name="Priest M."/>
            <person name="Roberts A."/>
            <person name="Saif S."/>
            <person name="Shea T."/>
            <person name="Sisk P."/>
            <person name="Sykes S."/>
            <person name="Wortman J."/>
            <person name="Nusbaum C."/>
            <person name="Birren B."/>
        </authorList>
    </citation>
    <scope>NUCLEOTIDE SEQUENCE [LARGE SCALE GENOMIC DNA]</scope>
    <source>
        <strain evidence="2 3">San Antonio 1</strain>
    </source>
</reference>
<gene>
    <name evidence="2" type="ORF">C922_05062</name>
</gene>
<evidence type="ECO:0000313" key="2">
    <source>
        <dbReference type="EMBL" id="EUD64546.1"/>
    </source>
</evidence>
<organism evidence="2 3">
    <name type="scientific">Plasmodium inui San Antonio 1</name>
    <dbReference type="NCBI Taxonomy" id="1237626"/>
    <lineage>
        <taxon>Eukaryota</taxon>
        <taxon>Sar</taxon>
        <taxon>Alveolata</taxon>
        <taxon>Apicomplexa</taxon>
        <taxon>Aconoidasida</taxon>
        <taxon>Haemosporida</taxon>
        <taxon>Plasmodiidae</taxon>
        <taxon>Plasmodium</taxon>
        <taxon>Plasmodium (Plasmodium)</taxon>
    </lineage>
</organism>
<protein>
    <submittedName>
        <fullName evidence="2">Uncharacterized protein</fullName>
    </submittedName>
</protein>
<dbReference type="VEuPathDB" id="PlasmoDB:C922_05062"/>
<keyword evidence="3" id="KW-1185">Reference proteome</keyword>